<name>A3JXD8_SAGS3</name>
<evidence type="ECO:0000256" key="1">
    <source>
        <dbReference type="ARBA" id="ARBA00023125"/>
    </source>
</evidence>
<dbReference type="Gene3D" id="1.10.10.10">
    <property type="entry name" value="Winged helix-like DNA-binding domain superfamily/Winged helix DNA-binding domain"/>
    <property type="match status" value="1"/>
</dbReference>
<reference evidence="2 3" key="1">
    <citation type="submission" date="2006-06" db="EMBL/GenBank/DDBJ databases">
        <authorList>
            <person name="Moran M.A."/>
            <person name="Ferriera S."/>
            <person name="Johnson J."/>
            <person name="Kravitz S."/>
            <person name="Beeson K."/>
            <person name="Sutton G."/>
            <person name="Rogers Y.-H."/>
            <person name="Friedman R."/>
            <person name="Frazier M."/>
            <person name="Venter J.C."/>
        </authorList>
    </citation>
    <scope>NUCLEOTIDE SEQUENCE [LARGE SCALE GENOMIC DNA]</scope>
    <source>
        <strain evidence="2 3">E-37</strain>
    </source>
</reference>
<dbReference type="Pfam" id="PF02082">
    <property type="entry name" value="Rrf2"/>
    <property type="match status" value="1"/>
</dbReference>
<dbReference type="InterPro" id="IPR000944">
    <property type="entry name" value="Tscrpt_reg_Rrf2"/>
</dbReference>
<accession>A3JXD8</accession>
<dbReference type="RefSeq" id="WP_005854786.1">
    <property type="nucleotide sequence ID" value="NZ_AAYA01000001.1"/>
</dbReference>
<dbReference type="GO" id="GO:0003677">
    <property type="term" value="F:DNA binding"/>
    <property type="evidence" value="ECO:0007669"/>
    <property type="project" value="UniProtKB-KW"/>
</dbReference>
<evidence type="ECO:0000313" key="2">
    <source>
        <dbReference type="EMBL" id="EBA10174.1"/>
    </source>
</evidence>
<dbReference type="EMBL" id="AAYA01000001">
    <property type="protein sequence ID" value="EBA10174.1"/>
    <property type="molecule type" value="Genomic_DNA"/>
</dbReference>
<dbReference type="GO" id="GO:0005829">
    <property type="term" value="C:cytosol"/>
    <property type="evidence" value="ECO:0007669"/>
    <property type="project" value="TreeGrafter"/>
</dbReference>
<dbReference type="AlphaFoldDB" id="A3JXD8"/>
<dbReference type="eggNOG" id="COG1959">
    <property type="taxonomic scope" value="Bacteria"/>
</dbReference>
<keyword evidence="3" id="KW-1185">Reference proteome</keyword>
<keyword evidence="1" id="KW-0238">DNA-binding</keyword>
<protein>
    <submittedName>
        <fullName evidence="2">Transcriptional regulator</fullName>
    </submittedName>
</protein>
<dbReference type="PANTHER" id="PTHR33221">
    <property type="entry name" value="WINGED HELIX-TURN-HELIX TRANSCRIPTIONAL REGULATOR, RRF2 FAMILY"/>
    <property type="match status" value="1"/>
</dbReference>
<dbReference type="NCBIfam" id="TIGR00738">
    <property type="entry name" value="rrf2_super"/>
    <property type="match status" value="1"/>
</dbReference>
<dbReference type="InterPro" id="IPR036388">
    <property type="entry name" value="WH-like_DNA-bd_sf"/>
</dbReference>
<dbReference type="InterPro" id="IPR036390">
    <property type="entry name" value="WH_DNA-bd_sf"/>
</dbReference>
<organism evidence="2 3">
    <name type="scientific">Sagittula stellata (strain ATCC 700073 / DSM 11524 / E-37)</name>
    <dbReference type="NCBI Taxonomy" id="388399"/>
    <lineage>
        <taxon>Bacteria</taxon>
        <taxon>Pseudomonadati</taxon>
        <taxon>Pseudomonadota</taxon>
        <taxon>Alphaproteobacteria</taxon>
        <taxon>Rhodobacterales</taxon>
        <taxon>Roseobacteraceae</taxon>
        <taxon>Sagittula</taxon>
    </lineage>
</organism>
<dbReference type="Proteomes" id="UP000005713">
    <property type="component" value="Unassembled WGS sequence"/>
</dbReference>
<dbReference type="PANTHER" id="PTHR33221:SF4">
    <property type="entry name" value="HTH-TYPE TRANSCRIPTIONAL REPRESSOR NSRR"/>
    <property type="match status" value="1"/>
</dbReference>
<dbReference type="OrthoDB" id="9795923at2"/>
<comment type="caution">
    <text evidence="2">The sequence shown here is derived from an EMBL/GenBank/DDBJ whole genome shotgun (WGS) entry which is preliminary data.</text>
</comment>
<evidence type="ECO:0000313" key="3">
    <source>
        <dbReference type="Proteomes" id="UP000005713"/>
    </source>
</evidence>
<dbReference type="SUPFAM" id="SSF46785">
    <property type="entry name" value="Winged helix' DNA-binding domain"/>
    <property type="match status" value="1"/>
</dbReference>
<gene>
    <name evidence="2" type="ORF">SSE37_19252</name>
</gene>
<sequence>MRLTTRTNLAARVLMFCAANPGTQVRSAQIAAACNASANHVARVVQQLQSEGFLSTRRGRTGGLQLARPPSAISIGTVFRLFETEIPFAECFDPVANTCPLTGTCRLKRYLTRALDAFYQELDRVTLDDLTQGNCGLDRLLALSPALPGACDASDLASDRGPAAAVRRNGP</sequence>
<proteinExistence type="predicted"/>
<dbReference type="GO" id="GO:0003700">
    <property type="term" value="F:DNA-binding transcription factor activity"/>
    <property type="evidence" value="ECO:0007669"/>
    <property type="project" value="TreeGrafter"/>
</dbReference>
<dbReference type="PROSITE" id="PS51197">
    <property type="entry name" value="HTH_RRF2_2"/>
    <property type="match status" value="1"/>
</dbReference>